<dbReference type="InterPro" id="IPR005822">
    <property type="entry name" value="Ribosomal_uL13"/>
</dbReference>
<dbReference type="Pfam" id="PF00572">
    <property type="entry name" value="Ribosomal_L13"/>
    <property type="match status" value="1"/>
</dbReference>
<evidence type="ECO:0000256" key="3">
    <source>
        <dbReference type="ARBA" id="ARBA00023274"/>
    </source>
</evidence>
<dbReference type="GO" id="GO:0003729">
    <property type="term" value="F:mRNA binding"/>
    <property type="evidence" value="ECO:0007669"/>
    <property type="project" value="TreeGrafter"/>
</dbReference>
<comment type="similarity">
    <text evidence="1">Belongs to the universal ribosomal protein uL13 family.</text>
</comment>
<dbReference type="PIRSF" id="PIRSF002181">
    <property type="entry name" value="Ribosomal_L13"/>
    <property type="match status" value="1"/>
</dbReference>
<dbReference type="EMBL" id="PFBG01000029">
    <property type="protein sequence ID" value="PIR85753.1"/>
    <property type="molecule type" value="Genomic_DNA"/>
</dbReference>
<sequence>METENNKKEYVIDATGKRLGRIATEAASVLIGKDSPDFAKNMIADVTVKIENASKMDILESKKKDTYQSYSGYPGGLRSETLDHLGNRLGYAEVLRRTISGMLPKNKLRKPTLHNLVISE</sequence>
<dbReference type="PANTHER" id="PTHR11545">
    <property type="entry name" value="RIBOSOMAL PROTEIN L13"/>
    <property type="match status" value="1"/>
</dbReference>
<dbReference type="SUPFAM" id="SSF52161">
    <property type="entry name" value="Ribosomal protein L13"/>
    <property type="match status" value="1"/>
</dbReference>
<organism evidence="5 6">
    <name type="scientific">Candidatus Kaiserbacteria bacterium CG10_big_fil_rev_8_21_14_0_10_44_10</name>
    <dbReference type="NCBI Taxonomy" id="1974606"/>
    <lineage>
        <taxon>Bacteria</taxon>
        <taxon>Candidatus Kaiseribacteriota</taxon>
    </lineage>
</organism>
<evidence type="ECO:0000256" key="1">
    <source>
        <dbReference type="ARBA" id="ARBA00006227"/>
    </source>
</evidence>
<accession>A0A2H0UH70</accession>
<dbReference type="GO" id="GO:0006412">
    <property type="term" value="P:translation"/>
    <property type="evidence" value="ECO:0007669"/>
    <property type="project" value="InterPro"/>
</dbReference>
<evidence type="ECO:0000256" key="4">
    <source>
        <dbReference type="ARBA" id="ARBA00035499"/>
    </source>
</evidence>
<dbReference type="AlphaFoldDB" id="A0A2H0UH70"/>
<keyword evidence="2 5" id="KW-0689">Ribosomal protein</keyword>
<comment type="caution">
    <text evidence="5">The sequence shown here is derived from an EMBL/GenBank/DDBJ whole genome shotgun (WGS) entry which is preliminary data.</text>
</comment>
<reference evidence="6" key="1">
    <citation type="submission" date="2017-09" db="EMBL/GenBank/DDBJ databases">
        <title>Depth-based differentiation of microbial function through sediment-hosted aquifers and enrichment of novel symbionts in the deep terrestrial subsurface.</title>
        <authorList>
            <person name="Probst A.J."/>
            <person name="Ladd B."/>
            <person name="Jarett J.K."/>
            <person name="Geller-Mcgrath D.E."/>
            <person name="Sieber C.M.K."/>
            <person name="Emerson J.B."/>
            <person name="Anantharaman K."/>
            <person name="Thomas B.C."/>
            <person name="Malmstrom R."/>
            <person name="Stieglmeier M."/>
            <person name="Klingl A."/>
            <person name="Woyke T."/>
            <person name="Ryan C.M."/>
            <person name="Banfield J.F."/>
        </authorList>
    </citation>
    <scope>NUCLEOTIDE SEQUENCE [LARGE SCALE GENOMIC DNA]</scope>
</reference>
<protein>
    <recommendedName>
        <fullName evidence="4">50S ribosomal protein L13</fullName>
    </recommendedName>
</protein>
<dbReference type="PANTHER" id="PTHR11545:SF2">
    <property type="entry name" value="LARGE RIBOSOMAL SUBUNIT PROTEIN UL13M"/>
    <property type="match status" value="1"/>
</dbReference>
<dbReference type="InterPro" id="IPR005823">
    <property type="entry name" value="Ribosomal_uL13_bac-type"/>
</dbReference>
<evidence type="ECO:0000256" key="2">
    <source>
        <dbReference type="ARBA" id="ARBA00022980"/>
    </source>
</evidence>
<proteinExistence type="inferred from homology"/>
<dbReference type="CDD" id="cd00392">
    <property type="entry name" value="Ribosomal_L13"/>
    <property type="match status" value="1"/>
</dbReference>
<name>A0A2H0UH70_9BACT</name>
<dbReference type="GO" id="GO:1990904">
    <property type="term" value="C:ribonucleoprotein complex"/>
    <property type="evidence" value="ECO:0007669"/>
    <property type="project" value="UniProtKB-KW"/>
</dbReference>
<dbReference type="InterPro" id="IPR036899">
    <property type="entry name" value="Ribosomal_uL13_sf"/>
</dbReference>
<dbReference type="Proteomes" id="UP000229612">
    <property type="component" value="Unassembled WGS sequence"/>
</dbReference>
<gene>
    <name evidence="5" type="ORF">COU14_02665</name>
</gene>
<dbReference type="GO" id="GO:0003735">
    <property type="term" value="F:structural constituent of ribosome"/>
    <property type="evidence" value="ECO:0007669"/>
    <property type="project" value="InterPro"/>
</dbReference>
<keyword evidence="3" id="KW-0687">Ribonucleoprotein</keyword>
<dbReference type="Gene3D" id="3.90.1180.10">
    <property type="entry name" value="Ribosomal protein L13"/>
    <property type="match status" value="1"/>
</dbReference>
<evidence type="ECO:0000313" key="6">
    <source>
        <dbReference type="Proteomes" id="UP000229612"/>
    </source>
</evidence>
<dbReference type="GO" id="GO:0017148">
    <property type="term" value="P:negative regulation of translation"/>
    <property type="evidence" value="ECO:0007669"/>
    <property type="project" value="TreeGrafter"/>
</dbReference>
<dbReference type="GO" id="GO:0005840">
    <property type="term" value="C:ribosome"/>
    <property type="evidence" value="ECO:0007669"/>
    <property type="project" value="UniProtKB-KW"/>
</dbReference>
<evidence type="ECO:0000313" key="5">
    <source>
        <dbReference type="EMBL" id="PIR85753.1"/>
    </source>
</evidence>